<keyword evidence="3" id="KW-1185">Reference proteome</keyword>
<accession>A0AAV2J9M2</accession>
<gene>
    <name evidence="2" type="ORF">KC01_LOCUS3913</name>
</gene>
<evidence type="ECO:0000313" key="3">
    <source>
        <dbReference type="Proteomes" id="UP001497482"/>
    </source>
</evidence>
<dbReference type="Proteomes" id="UP001497482">
    <property type="component" value="Chromosome 10"/>
</dbReference>
<evidence type="ECO:0000313" key="2">
    <source>
        <dbReference type="EMBL" id="CAL1571834.1"/>
    </source>
</evidence>
<feature type="region of interest" description="Disordered" evidence="1">
    <location>
        <begin position="83"/>
        <end position="103"/>
    </location>
</feature>
<evidence type="ECO:0000256" key="1">
    <source>
        <dbReference type="SAM" id="MobiDB-lite"/>
    </source>
</evidence>
<organism evidence="2 3">
    <name type="scientific">Knipowitschia caucasica</name>
    <name type="common">Caucasian dwarf goby</name>
    <name type="synonym">Pomatoschistus caucasicus</name>
    <dbReference type="NCBI Taxonomy" id="637954"/>
    <lineage>
        <taxon>Eukaryota</taxon>
        <taxon>Metazoa</taxon>
        <taxon>Chordata</taxon>
        <taxon>Craniata</taxon>
        <taxon>Vertebrata</taxon>
        <taxon>Euteleostomi</taxon>
        <taxon>Actinopterygii</taxon>
        <taxon>Neopterygii</taxon>
        <taxon>Teleostei</taxon>
        <taxon>Neoteleostei</taxon>
        <taxon>Acanthomorphata</taxon>
        <taxon>Gobiaria</taxon>
        <taxon>Gobiiformes</taxon>
        <taxon>Gobioidei</taxon>
        <taxon>Gobiidae</taxon>
        <taxon>Gobiinae</taxon>
        <taxon>Knipowitschia</taxon>
    </lineage>
</organism>
<dbReference type="EMBL" id="OZ035832">
    <property type="protein sequence ID" value="CAL1571834.1"/>
    <property type="molecule type" value="Genomic_DNA"/>
</dbReference>
<protein>
    <submittedName>
        <fullName evidence="2">Uncharacterized protein</fullName>
    </submittedName>
</protein>
<sequence>MGTAPQFLCVSVGPSAHWSYPCPVRTVSTVSLTPSDPREAPVRRSSCCACPNSVGNAHLDHEDFYAFRLWFYRVHRVHPLTPGTEENSAVDIRTGWPGPTRVS</sequence>
<reference evidence="2 3" key="1">
    <citation type="submission" date="2024-04" db="EMBL/GenBank/DDBJ databases">
        <authorList>
            <person name="Waldvogel A.-M."/>
            <person name="Schoenle A."/>
        </authorList>
    </citation>
    <scope>NUCLEOTIDE SEQUENCE [LARGE SCALE GENOMIC DNA]</scope>
</reference>
<name>A0AAV2J9M2_KNICA</name>
<dbReference type="AlphaFoldDB" id="A0AAV2J9M2"/>
<proteinExistence type="predicted"/>